<comment type="similarity">
    <text evidence="1">Belongs to the HAD-like hydrolase superfamily. CbbY/CbbZ/Gph/YieH family.</text>
</comment>
<feature type="binding site" evidence="4">
    <location>
        <position position="23"/>
    </location>
    <ligand>
        <name>Mg(2+)</name>
        <dbReference type="ChEBI" id="CHEBI:18420"/>
    </ligand>
</feature>
<feature type="site" description="Important for catalytic activity and assists the phosphoryl transfer reaction to Asp8 by balancing charge and orienting the reacting groups" evidence="5">
    <location>
        <position position="126"/>
    </location>
</feature>
<name>A0A411YIQ6_9ACTN</name>
<dbReference type="Gene3D" id="1.10.150.240">
    <property type="entry name" value="Putative phosphatase, domain 2"/>
    <property type="match status" value="1"/>
</dbReference>
<dbReference type="InterPro" id="IPR006439">
    <property type="entry name" value="HAD-SF_hydro_IA"/>
</dbReference>
<evidence type="ECO:0000256" key="5">
    <source>
        <dbReference type="PIRSR" id="PIRSR610972-4"/>
    </source>
</evidence>
<dbReference type="InterPro" id="IPR023198">
    <property type="entry name" value="PGP-like_dom2"/>
</dbReference>
<gene>
    <name evidence="6" type="primary">pgmB</name>
    <name evidence="6" type="ORF">ER308_16220</name>
</gene>
<feature type="active site" description="Proton donor/acceptor" evidence="2">
    <location>
        <position position="23"/>
    </location>
</feature>
<dbReference type="NCBIfam" id="TIGR01990">
    <property type="entry name" value="bPGM"/>
    <property type="match status" value="1"/>
</dbReference>
<dbReference type="GO" id="GO:0008801">
    <property type="term" value="F:beta-phosphoglucomutase activity"/>
    <property type="evidence" value="ECO:0007669"/>
    <property type="project" value="UniProtKB-EC"/>
</dbReference>
<accession>A0A411YIQ6</accession>
<dbReference type="InterPro" id="IPR010976">
    <property type="entry name" value="B-phosphoglucomutase_hydrolase"/>
</dbReference>
<feature type="binding site" evidence="3">
    <location>
        <begin position="21"/>
        <end position="23"/>
    </location>
    <ligand>
        <name>substrate</name>
    </ligand>
</feature>
<dbReference type="NCBIfam" id="TIGR02009">
    <property type="entry name" value="PGMB-YQAB-SF"/>
    <property type="match status" value="1"/>
</dbReference>
<dbReference type="InterPro" id="IPR051806">
    <property type="entry name" value="HAD-like_SPP"/>
</dbReference>
<dbReference type="SFLD" id="SFLDG01129">
    <property type="entry name" value="C1.5:_HAD__Beta-PGM__Phosphata"/>
    <property type="match status" value="1"/>
</dbReference>
<dbReference type="KEGG" id="erz:ER308_16220"/>
<feature type="binding site" evidence="3">
    <location>
        <position position="64"/>
    </location>
    <ligand>
        <name>substrate</name>
    </ligand>
</feature>
<dbReference type="EMBL" id="CP036402">
    <property type="protein sequence ID" value="QBI20966.1"/>
    <property type="molecule type" value="Genomic_DNA"/>
</dbReference>
<dbReference type="Gene3D" id="3.40.50.1000">
    <property type="entry name" value="HAD superfamily/HAD-like"/>
    <property type="match status" value="1"/>
</dbReference>
<comment type="cofactor">
    <cofactor evidence="4">
        <name>Mg(2+)</name>
        <dbReference type="ChEBI" id="CHEBI:18420"/>
    </cofactor>
    <text evidence="4">Binds 2 magnesium ions per subunit.</text>
</comment>
<feature type="binding site" evidence="3">
    <location>
        <position position="88"/>
    </location>
    <ligand>
        <name>substrate</name>
    </ligand>
</feature>
<dbReference type="SUPFAM" id="SSF56784">
    <property type="entry name" value="HAD-like"/>
    <property type="match status" value="1"/>
</dbReference>
<feature type="binding site" evidence="4">
    <location>
        <position position="182"/>
    </location>
    <ligand>
        <name>Mg(2+)</name>
        <dbReference type="ChEBI" id="CHEBI:18420"/>
    </ligand>
</feature>
<dbReference type="PANTHER" id="PTHR43481">
    <property type="entry name" value="FRUCTOSE-1-PHOSPHATE PHOSPHATASE"/>
    <property type="match status" value="1"/>
</dbReference>
<keyword evidence="4" id="KW-0460">Magnesium</keyword>
<feature type="binding site" evidence="3">
    <location>
        <begin position="126"/>
        <end position="130"/>
    </location>
    <ligand>
        <name>substrate</name>
    </ligand>
</feature>
<evidence type="ECO:0000256" key="3">
    <source>
        <dbReference type="PIRSR" id="PIRSR610972-2"/>
    </source>
</evidence>
<dbReference type="SFLD" id="SFLDG01135">
    <property type="entry name" value="C1.5.6:_HAD__Beta-PGM__Phospha"/>
    <property type="match status" value="1"/>
</dbReference>
<dbReference type="SFLD" id="SFLDS00003">
    <property type="entry name" value="Haloacid_Dehalogenase"/>
    <property type="match status" value="1"/>
</dbReference>
<dbReference type="EC" id="5.4.2.6" evidence="6"/>
<sequence length="232" mass="24838">MRPRTGARADEATRLDAVIFDLDGVLTDTAEFHERGWARLADEQGWHFDSALADELRGVSRMDSLERILAENGVTADVEQKREWADRKNRYYVDALDELSPADLLPGALELVLACKDEGLAVAIGSSSRNAPMVLDRLGITDQFAAVSDGNAVERAKPAPDLFLHAADQLGVAAERCVVVEDAASGVDAALAAGMVTVGVGPAERLGHAHHRFDTVAEIDLDRILDPEGAGS</sequence>
<dbReference type="RefSeq" id="WP_131155959.1">
    <property type="nucleotide sequence ID" value="NZ_CP036402.1"/>
</dbReference>
<dbReference type="GO" id="GO:0005975">
    <property type="term" value="P:carbohydrate metabolic process"/>
    <property type="evidence" value="ECO:0007669"/>
    <property type="project" value="InterPro"/>
</dbReference>
<dbReference type="InterPro" id="IPR036412">
    <property type="entry name" value="HAD-like_sf"/>
</dbReference>
<evidence type="ECO:0000256" key="4">
    <source>
        <dbReference type="PIRSR" id="PIRSR610972-3"/>
    </source>
</evidence>
<dbReference type="GO" id="GO:0050308">
    <property type="term" value="F:sugar-phosphatase activity"/>
    <property type="evidence" value="ECO:0007669"/>
    <property type="project" value="TreeGrafter"/>
</dbReference>
<dbReference type="Pfam" id="PF00702">
    <property type="entry name" value="Hydrolase"/>
    <property type="match status" value="1"/>
</dbReference>
<evidence type="ECO:0000313" key="6">
    <source>
        <dbReference type="EMBL" id="QBI20966.1"/>
    </source>
</evidence>
<feature type="binding site" evidence="3">
    <location>
        <position position="157"/>
    </location>
    <ligand>
        <name>substrate</name>
    </ligand>
</feature>
<evidence type="ECO:0000256" key="2">
    <source>
        <dbReference type="PIRSR" id="PIRSR610972-1"/>
    </source>
</evidence>
<evidence type="ECO:0000313" key="7">
    <source>
        <dbReference type="Proteomes" id="UP000291469"/>
    </source>
</evidence>
<keyword evidence="4" id="KW-0479">Metal-binding</keyword>
<dbReference type="OrthoDB" id="9816160at2"/>
<dbReference type="NCBIfam" id="TIGR01509">
    <property type="entry name" value="HAD-SF-IA-v3"/>
    <property type="match status" value="1"/>
</dbReference>
<dbReference type="PANTHER" id="PTHR43481:SF4">
    <property type="entry name" value="GLYCEROL-1-PHOSPHATE PHOSPHOHYDROLASE 1-RELATED"/>
    <property type="match status" value="1"/>
</dbReference>
<feature type="site" description="Important for catalytic activity and assists the phosphoryl transfer reaction to Asp8 by balancing charge and orienting the reacting groups" evidence="5">
    <location>
        <position position="157"/>
    </location>
</feature>
<dbReference type="CDD" id="cd02598">
    <property type="entry name" value="HAD_BPGM"/>
    <property type="match status" value="1"/>
</dbReference>
<dbReference type="Proteomes" id="UP000291469">
    <property type="component" value="Chromosome"/>
</dbReference>
<reference evidence="6 7" key="1">
    <citation type="submission" date="2019-01" db="EMBL/GenBank/DDBJ databases">
        <title>Egibacter rhizosphaerae EGI 80759T.</title>
        <authorList>
            <person name="Chen D.-D."/>
            <person name="Tian Y."/>
            <person name="Jiao J.-Y."/>
            <person name="Zhang X.-T."/>
            <person name="Zhang Y.-G."/>
            <person name="Zhang Y."/>
            <person name="Xiao M."/>
            <person name="Shu W.-S."/>
            <person name="Li W.-J."/>
        </authorList>
    </citation>
    <scope>NUCLEOTIDE SEQUENCE [LARGE SCALE GENOMIC DNA]</scope>
    <source>
        <strain evidence="6 7">EGI 80759</strain>
    </source>
</reference>
<keyword evidence="6" id="KW-0413">Isomerase</keyword>
<dbReference type="AlphaFoldDB" id="A0A411YIQ6"/>
<feature type="binding site" evidence="3">
    <location>
        <begin position="56"/>
        <end position="61"/>
    </location>
    <ligand>
        <name>substrate</name>
    </ligand>
</feature>
<dbReference type="InterPro" id="IPR023214">
    <property type="entry name" value="HAD_sf"/>
</dbReference>
<feature type="binding site" evidence="3">
    <location>
        <position position="37"/>
    </location>
    <ligand>
        <name>substrate</name>
    </ligand>
</feature>
<evidence type="ECO:0000256" key="1">
    <source>
        <dbReference type="ARBA" id="ARBA00006171"/>
    </source>
</evidence>
<proteinExistence type="inferred from homology"/>
<feature type="binding site" evidence="4">
    <location>
        <position position="181"/>
    </location>
    <ligand>
        <name>Mg(2+)</name>
        <dbReference type="ChEBI" id="CHEBI:18420"/>
    </ligand>
</feature>
<organism evidence="6 7">
    <name type="scientific">Egibacter rhizosphaerae</name>
    <dbReference type="NCBI Taxonomy" id="1670831"/>
    <lineage>
        <taxon>Bacteria</taxon>
        <taxon>Bacillati</taxon>
        <taxon>Actinomycetota</taxon>
        <taxon>Nitriliruptoria</taxon>
        <taxon>Egibacterales</taxon>
        <taxon>Egibacteraceae</taxon>
        <taxon>Egibacter</taxon>
    </lineage>
</organism>
<feature type="active site" description="Nucleophile" evidence="2">
    <location>
        <position position="21"/>
    </location>
</feature>
<dbReference type="GO" id="GO:0000287">
    <property type="term" value="F:magnesium ion binding"/>
    <property type="evidence" value="ECO:0007669"/>
    <property type="project" value="InterPro"/>
</dbReference>
<feature type="binding site" evidence="4">
    <location>
        <position position="21"/>
    </location>
    <ligand>
        <name>Mg(2+)</name>
        <dbReference type="ChEBI" id="CHEBI:18420"/>
    </ligand>
</feature>
<dbReference type="InterPro" id="IPR010972">
    <property type="entry name" value="Beta-PGM"/>
</dbReference>
<protein>
    <submittedName>
        <fullName evidence="6">Beta-phosphoglucomutase</fullName>
        <ecNumber evidence="6">5.4.2.6</ecNumber>
    </submittedName>
</protein>
<keyword evidence="7" id="KW-1185">Reference proteome</keyword>